<keyword evidence="2" id="KW-0378">Hydrolase</keyword>
<dbReference type="InterPro" id="IPR011001">
    <property type="entry name" value="Saposin-like"/>
</dbReference>
<keyword evidence="4" id="KW-1015">Disulfide bond</keyword>
<dbReference type="Pfam" id="PF03489">
    <property type="entry name" value="SapB_2"/>
    <property type="match status" value="1"/>
</dbReference>
<keyword evidence="3" id="KW-0865">Zymogen</keyword>
<keyword evidence="6" id="KW-0732">Signal</keyword>
<dbReference type="InterPro" id="IPR051428">
    <property type="entry name" value="Sphingo_Act-Surfact_Prot"/>
</dbReference>
<dbReference type="PANTHER" id="PTHR11480">
    <property type="entry name" value="SAPOSIN-RELATED"/>
    <property type="match status" value="1"/>
</dbReference>
<feature type="chain" id="PRO_5023140536" evidence="6">
    <location>
        <begin position="22"/>
        <end position="269"/>
    </location>
</feature>
<dbReference type="PROSITE" id="PS50015">
    <property type="entry name" value="SAP_B"/>
    <property type="match status" value="1"/>
</dbReference>
<evidence type="ECO:0000256" key="6">
    <source>
        <dbReference type="SAM" id="SignalP"/>
    </source>
</evidence>
<dbReference type="SUPFAM" id="SSF47862">
    <property type="entry name" value="Saposin"/>
    <property type="match status" value="2"/>
</dbReference>
<dbReference type="Gene3D" id="1.10.225.10">
    <property type="entry name" value="Saposin-like"/>
    <property type="match status" value="2"/>
</dbReference>
<dbReference type="PANTHER" id="PTHR11480:SF3">
    <property type="entry name" value="BCDNA.GH08312"/>
    <property type="match status" value="1"/>
</dbReference>
<feature type="signal peptide" evidence="6">
    <location>
        <begin position="1"/>
        <end position="21"/>
    </location>
</feature>
<evidence type="ECO:0000259" key="7">
    <source>
        <dbReference type="PROSITE" id="PS50015"/>
    </source>
</evidence>
<name>A0A5B6YZT6_DAVIN</name>
<evidence type="ECO:0000256" key="1">
    <source>
        <dbReference type="ARBA" id="ARBA00022670"/>
    </source>
</evidence>
<dbReference type="InterPro" id="IPR008138">
    <property type="entry name" value="SapB_2"/>
</dbReference>
<keyword evidence="1" id="KW-0645">Protease</keyword>
<evidence type="ECO:0000256" key="3">
    <source>
        <dbReference type="ARBA" id="ARBA00023145"/>
    </source>
</evidence>
<evidence type="ECO:0000256" key="4">
    <source>
        <dbReference type="ARBA" id="ARBA00023157"/>
    </source>
</evidence>
<evidence type="ECO:0000256" key="5">
    <source>
        <dbReference type="ARBA" id="ARBA00023180"/>
    </source>
</evidence>
<dbReference type="EMBL" id="GHES01006700">
    <property type="protein sequence ID" value="MPA37259.1"/>
    <property type="molecule type" value="Transcribed_RNA"/>
</dbReference>
<dbReference type="InterPro" id="IPR007856">
    <property type="entry name" value="SapB_1"/>
</dbReference>
<dbReference type="GO" id="GO:0006508">
    <property type="term" value="P:proteolysis"/>
    <property type="evidence" value="ECO:0007669"/>
    <property type="project" value="UniProtKB-KW"/>
</dbReference>
<dbReference type="GO" id="GO:0004190">
    <property type="term" value="F:aspartic-type endopeptidase activity"/>
    <property type="evidence" value="ECO:0007669"/>
    <property type="project" value="UniProtKB-KW"/>
</dbReference>
<sequence length="269" mass="30688">MGVRVGLLLLFVLGTSWACDARELMTSDFSSGKTVISDVSVLQINDKELERKVGRNENVCTLCEEFTAKTLKYFAENKTQTEIIGILQKTCSRMSSFKEQCNTLVDYYAPLFFLEIASVQARDFCRKVNLFDQMAITSPLLFLDSCGIYHFAVEKVLLKLKNPKTQLEIIELLLKRCDAVESYMKKCKPLVFEYGPLILTNVEMFLETTDICTMLHASRRLPISIAWSSVKFGARQWVSNMGQRSLPMIYGRFFTAVICLLLVSSHHPW</sequence>
<organism evidence="8">
    <name type="scientific">Davidia involucrata</name>
    <name type="common">Dove tree</name>
    <dbReference type="NCBI Taxonomy" id="16924"/>
    <lineage>
        <taxon>Eukaryota</taxon>
        <taxon>Viridiplantae</taxon>
        <taxon>Streptophyta</taxon>
        <taxon>Embryophyta</taxon>
        <taxon>Tracheophyta</taxon>
        <taxon>Spermatophyta</taxon>
        <taxon>Magnoliopsida</taxon>
        <taxon>eudicotyledons</taxon>
        <taxon>Gunneridae</taxon>
        <taxon>Pentapetalae</taxon>
        <taxon>asterids</taxon>
        <taxon>Cornales</taxon>
        <taxon>Nyssaceae</taxon>
        <taxon>Davidia</taxon>
    </lineage>
</organism>
<keyword evidence="2" id="KW-0064">Aspartyl protease</keyword>
<feature type="domain" description="Saposin B-type" evidence="7">
    <location>
        <begin position="56"/>
        <end position="150"/>
    </location>
</feature>
<gene>
    <name evidence="8" type="ORF">Din_006700</name>
</gene>
<evidence type="ECO:0000256" key="2">
    <source>
        <dbReference type="ARBA" id="ARBA00022750"/>
    </source>
</evidence>
<keyword evidence="5" id="KW-0325">Glycoprotein</keyword>
<dbReference type="SMART" id="SM00741">
    <property type="entry name" value="SapB"/>
    <property type="match status" value="2"/>
</dbReference>
<reference evidence="8" key="1">
    <citation type="submission" date="2019-08" db="EMBL/GenBank/DDBJ databases">
        <title>Reference gene set and small RNA set construction with multiple tissues from Davidia involucrata Baill.</title>
        <authorList>
            <person name="Yang H."/>
            <person name="Zhou C."/>
            <person name="Li G."/>
            <person name="Wang J."/>
            <person name="Gao P."/>
            <person name="Wang M."/>
            <person name="Wang R."/>
            <person name="Zhao Y."/>
        </authorList>
    </citation>
    <scope>NUCLEOTIDE SEQUENCE</scope>
    <source>
        <tissue evidence="8">Mixed with DoveR01_LX</tissue>
    </source>
</reference>
<protein>
    <submittedName>
        <fullName evidence="8">Putative Saposin B domain-containing protein isoform 1</fullName>
    </submittedName>
</protein>
<evidence type="ECO:0000313" key="8">
    <source>
        <dbReference type="EMBL" id="MPA37259.1"/>
    </source>
</evidence>
<dbReference type="GO" id="GO:0006629">
    <property type="term" value="P:lipid metabolic process"/>
    <property type="evidence" value="ECO:0007669"/>
    <property type="project" value="InterPro"/>
</dbReference>
<proteinExistence type="predicted"/>
<accession>A0A5B6YZT6</accession>
<dbReference type="Pfam" id="PF05184">
    <property type="entry name" value="SapB_1"/>
    <property type="match status" value="1"/>
</dbReference>
<dbReference type="AlphaFoldDB" id="A0A5B6YZT6"/>
<dbReference type="InterPro" id="IPR008139">
    <property type="entry name" value="SaposinB_dom"/>
</dbReference>